<organism evidence="2 3">
    <name type="scientific">Limnobacter thiooxidans</name>
    <dbReference type="NCBI Taxonomy" id="131080"/>
    <lineage>
        <taxon>Bacteria</taxon>
        <taxon>Pseudomonadati</taxon>
        <taxon>Pseudomonadota</taxon>
        <taxon>Betaproteobacteria</taxon>
        <taxon>Burkholderiales</taxon>
        <taxon>Burkholderiaceae</taxon>
        <taxon>Limnobacter</taxon>
    </lineage>
</organism>
<dbReference type="Gene3D" id="3.40.190.170">
    <property type="entry name" value="Bacterial extracellular solute-binding protein, family 7"/>
    <property type="match status" value="1"/>
</dbReference>
<evidence type="ECO:0000256" key="1">
    <source>
        <dbReference type="SAM" id="SignalP"/>
    </source>
</evidence>
<feature type="signal peptide" evidence="1">
    <location>
        <begin position="1"/>
        <end position="27"/>
    </location>
</feature>
<feature type="chain" id="PRO_5045589394" evidence="1">
    <location>
        <begin position="28"/>
        <end position="355"/>
    </location>
</feature>
<dbReference type="Pfam" id="PF19582">
    <property type="entry name" value="AdeT1_2"/>
    <property type="match status" value="1"/>
</dbReference>
<dbReference type="KEGG" id="lto:RGQ30_20610"/>
<gene>
    <name evidence="2" type="ORF">RGQ30_20610</name>
</gene>
<accession>A0AA86MEZ1</accession>
<keyword evidence="1" id="KW-0732">Signal</keyword>
<dbReference type="AlphaFoldDB" id="A0AA86MEZ1"/>
<dbReference type="InterPro" id="IPR038404">
    <property type="entry name" value="TRAP_DctP_sf"/>
</dbReference>
<dbReference type="EMBL" id="AP028947">
    <property type="protein sequence ID" value="BET26560.1"/>
    <property type="molecule type" value="Genomic_DNA"/>
</dbReference>
<dbReference type="InterPro" id="IPR045758">
    <property type="entry name" value="AdeT1/2"/>
</dbReference>
<sequence length="355" mass="38785">MWEKIGVRSAVATLALLASGLSMPAQAQQAQQGSQKLCVYDLLGAAGDIFAMAKDYVVASKAWGANLTLHAYTDERIATQDFIAGECDAVFATGFRTRQFNSTTAAIDSLGASSIVKDGKVDMDASYEVVRRAIQVFASPASTKIATNGRYEIAGIIPFGTAYPVLNDRKIQTVEDLAGKKIAAFDYDKAQAVMIQKIGAQPVSADITNFASKFNNGVVDMIAAPAAAYKPLELYRGIGTKGAINRFPIVILSYQMVINTSKFPANYGLESRKYWSGQFDRALKLILRAEKTIPEKTWSDLTPENMIKYTIMLRESRGTIMDQGIYDKQGLTILKKLRCSINRADSECTPDSKTF</sequence>
<protein>
    <submittedName>
        <fullName evidence="2">DUF6091 family protein</fullName>
    </submittedName>
</protein>
<dbReference type="SUPFAM" id="SSF53850">
    <property type="entry name" value="Periplasmic binding protein-like II"/>
    <property type="match status" value="1"/>
</dbReference>
<name>A0AA86MEZ1_9BURK</name>
<evidence type="ECO:0000313" key="2">
    <source>
        <dbReference type="EMBL" id="BET26560.1"/>
    </source>
</evidence>
<proteinExistence type="predicted"/>
<evidence type="ECO:0000313" key="3">
    <source>
        <dbReference type="Proteomes" id="UP001329151"/>
    </source>
</evidence>
<dbReference type="RefSeq" id="WP_130555977.1">
    <property type="nucleotide sequence ID" value="NZ_AP028947.1"/>
</dbReference>
<reference evidence="2 3" key="1">
    <citation type="submission" date="2023-10" db="EMBL/GenBank/DDBJ databases">
        <title>Complete Genome Sequence of Limnobacter thiooxidans CS-K2T, Isolated from freshwater lake sediments in Bavaria, Germany.</title>
        <authorList>
            <person name="Naruki M."/>
            <person name="Watanabe A."/>
            <person name="Warashina T."/>
            <person name="Morita T."/>
            <person name="Arakawa K."/>
        </authorList>
    </citation>
    <scope>NUCLEOTIDE SEQUENCE [LARGE SCALE GENOMIC DNA]</scope>
    <source>
        <strain evidence="2 3">CS-K2</strain>
    </source>
</reference>
<dbReference type="Proteomes" id="UP001329151">
    <property type="component" value="Chromosome"/>
</dbReference>
<keyword evidence="3" id="KW-1185">Reference proteome</keyword>